<dbReference type="EMBL" id="CP034562">
    <property type="protein sequence ID" value="AZQ62278.1"/>
    <property type="molecule type" value="Genomic_DNA"/>
</dbReference>
<dbReference type="AlphaFoldDB" id="A0A3S9P272"/>
<feature type="transmembrane region" description="Helical" evidence="1">
    <location>
        <begin position="12"/>
        <end position="30"/>
    </location>
</feature>
<keyword evidence="1" id="KW-0812">Transmembrane</keyword>
<proteinExistence type="predicted"/>
<name>A0A3S9P272_9BACT</name>
<dbReference type="InterPro" id="IPR057695">
    <property type="entry name" value="DUF7935"/>
</dbReference>
<evidence type="ECO:0000256" key="1">
    <source>
        <dbReference type="SAM" id="Phobius"/>
    </source>
</evidence>
<keyword evidence="1" id="KW-0472">Membrane</keyword>
<evidence type="ECO:0000313" key="3">
    <source>
        <dbReference type="Proteomes" id="UP000267268"/>
    </source>
</evidence>
<dbReference type="OrthoDB" id="1493032at2"/>
<dbReference type="RefSeq" id="WP_126613622.1">
    <property type="nucleotide sequence ID" value="NZ_CP034562.1"/>
</dbReference>
<dbReference type="Pfam" id="PF25589">
    <property type="entry name" value="DUF7935"/>
    <property type="match status" value="1"/>
</dbReference>
<protein>
    <submittedName>
        <fullName evidence="2">Uncharacterized protein</fullName>
    </submittedName>
</protein>
<evidence type="ECO:0000313" key="2">
    <source>
        <dbReference type="EMBL" id="AZQ62278.1"/>
    </source>
</evidence>
<keyword evidence="1" id="KW-1133">Transmembrane helix</keyword>
<dbReference type="KEGG" id="fll:EI427_08515"/>
<keyword evidence="3" id="KW-1185">Reference proteome</keyword>
<dbReference type="Proteomes" id="UP000267268">
    <property type="component" value="Chromosome 1"/>
</dbReference>
<gene>
    <name evidence="2" type="ORF">EI427_08515</name>
</gene>
<accession>A0A3S9P272</accession>
<reference evidence="2 3" key="1">
    <citation type="submission" date="2018-12" db="EMBL/GenBank/DDBJ databases">
        <title>Flammeovirga pectinis sp. nov., isolated from the gut of the Korean scallop, Patinopecten yessoensis.</title>
        <authorList>
            <person name="Bae J.-W."/>
            <person name="Jeong Y.-S."/>
            <person name="Kang W."/>
        </authorList>
    </citation>
    <scope>NUCLEOTIDE SEQUENCE [LARGE SCALE GENOMIC DNA]</scope>
    <source>
        <strain evidence="2 3">L12M1</strain>
    </source>
</reference>
<sequence>MTTDLLDLLKMTIPAGIVLYGAFVIVKMFLQKDYDTLSIKIKSSQIEHTLPLRLQAYERMALFLERINYRELMDRINYDEIPAALFHQSLIMTIKEEFNHNLSQQIYISPDLWETIRGVKEENISFINGIAQTLGKDASGFDLAKTILENSISENATPIDIALLSLKEEVNTLY</sequence>
<organism evidence="2 3">
    <name type="scientific">Flammeovirga pectinis</name>
    <dbReference type="NCBI Taxonomy" id="2494373"/>
    <lineage>
        <taxon>Bacteria</taxon>
        <taxon>Pseudomonadati</taxon>
        <taxon>Bacteroidota</taxon>
        <taxon>Cytophagia</taxon>
        <taxon>Cytophagales</taxon>
        <taxon>Flammeovirgaceae</taxon>
        <taxon>Flammeovirga</taxon>
    </lineage>
</organism>